<dbReference type="InterPro" id="IPR050469">
    <property type="entry name" value="Diguanylate_Cyclase"/>
</dbReference>
<dbReference type="InterPro" id="IPR043128">
    <property type="entry name" value="Rev_trsase/Diguanyl_cyclase"/>
</dbReference>
<dbReference type="Proteomes" id="UP001595453">
    <property type="component" value="Unassembled WGS sequence"/>
</dbReference>
<feature type="domain" description="GGDEF" evidence="3">
    <location>
        <begin position="159"/>
        <end position="279"/>
    </location>
</feature>
<accession>A0ABV7CQA6</accession>
<reference evidence="5" key="1">
    <citation type="journal article" date="2019" name="Int. J. Syst. Evol. Microbiol.">
        <title>The Global Catalogue of Microorganisms (GCM) 10K type strain sequencing project: providing services to taxonomists for standard genome sequencing and annotation.</title>
        <authorList>
            <consortium name="The Broad Institute Genomics Platform"/>
            <consortium name="The Broad Institute Genome Sequencing Center for Infectious Disease"/>
            <person name="Wu L."/>
            <person name="Ma J."/>
        </authorList>
    </citation>
    <scope>NUCLEOTIDE SEQUENCE [LARGE SCALE GENOMIC DNA]</scope>
    <source>
        <strain evidence="5">KCTC 42730</strain>
    </source>
</reference>
<comment type="catalytic activity">
    <reaction evidence="2">
        <text>2 GTP = 3',3'-c-di-GMP + 2 diphosphate</text>
        <dbReference type="Rhea" id="RHEA:24898"/>
        <dbReference type="ChEBI" id="CHEBI:33019"/>
        <dbReference type="ChEBI" id="CHEBI:37565"/>
        <dbReference type="ChEBI" id="CHEBI:58805"/>
        <dbReference type="EC" id="2.7.7.65"/>
    </reaction>
</comment>
<evidence type="ECO:0000313" key="4">
    <source>
        <dbReference type="EMBL" id="MFC3034730.1"/>
    </source>
</evidence>
<dbReference type="SUPFAM" id="SSF55073">
    <property type="entry name" value="Nucleotide cyclase"/>
    <property type="match status" value="1"/>
</dbReference>
<comment type="caution">
    <text evidence="4">The sequence shown here is derived from an EMBL/GenBank/DDBJ whole genome shotgun (WGS) entry which is preliminary data.</text>
</comment>
<dbReference type="EMBL" id="JBHRSD010000047">
    <property type="protein sequence ID" value="MFC3034730.1"/>
    <property type="molecule type" value="Genomic_DNA"/>
</dbReference>
<evidence type="ECO:0000256" key="2">
    <source>
        <dbReference type="ARBA" id="ARBA00034247"/>
    </source>
</evidence>
<proteinExistence type="predicted"/>
<gene>
    <name evidence="4" type="ORF">ACFOEE_19680</name>
</gene>
<dbReference type="PANTHER" id="PTHR45138">
    <property type="entry name" value="REGULATORY COMPONENTS OF SENSORY TRANSDUCTION SYSTEM"/>
    <property type="match status" value="1"/>
</dbReference>
<protein>
    <recommendedName>
        <fullName evidence="1">diguanylate cyclase</fullName>
        <ecNumber evidence="1">2.7.7.65</ecNumber>
    </recommendedName>
</protein>
<evidence type="ECO:0000259" key="3">
    <source>
        <dbReference type="PROSITE" id="PS50887"/>
    </source>
</evidence>
<dbReference type="PROSITE" id="PS50887">
    <property type="entry name" value="GGDEF"/>
    <property type="match status" value="1"/>
</dbReference>
<dbReference type="EC" id="2.7.7.65" evidence="1"/>
<keyword evidence="5" id="KW-1185">Reference proteome</keyword>
<dbReference type="InterPro" id="IPR000160">
    <property type="entry name" value="GGDEF_dom"/>
</dbReference>
<dbReference type="PANTHER" id="PTHR45138:SF9">
    <property type="entry name" value="DIGUANYLATE CYCLASE DGCM-RELATED"/>
    <property type="match status" value="1"/>
</dbReference>
<dbReference type="NCBIfam" id="TIGR00254">
    <property type="entry name" value="GGDEF"/>
    <property type="match status" value="1"/>
</dbReference>
<dbReference type="SMART" id="SM00267">
    <property type="entry name" value="GGDEF"/>
    <property type="match status" value="1"/>
</dbReference>
<dbReference type="Pfam" id="PF00990">
    <property type="entry name" value="GGDEF"/>
    <property type="match status" value="1"/>
</dbReference>
<sequence>MRYPYLTILLWCVTGFASVWLLVKRPQQWDTVEELLWLSVSLSMLLQLHPHSKNRLLNVAWPLYCFGLCLDLLDDFIASDKLPILLFDTSLKNIGFLLICSSLLLMLRDKRSDIVHLNNEIAERKQLEAKLTFEAYHDALTGLGNRRAYFEQFKALSRSHGYLFYFDLDHFKQANDKYGHQRGDQILSAFANSLQHHFAADLCFRLGGDEFVAFTSDDSIQPVKIRDHLLEQIFEFGVGVSIGVAKLAQDSDPDAILHQADEAMYRDKQQKNSRRCERP</sequence>
<dbReference type="RefSeq" id="WP_377128580.1">
    <property type="nucleotide sequence ID" value="NZ_JBHRSD010000047.1"/>
</dbReference>
<dbReference type="CDD" id="cd01949">
    <property type="entry name" value="GGDEF"/>
    <property type="match status" value="1"/>
</dbReference>
<organism evidence="4 5">
    <name type="scientific">Pseudoalteromonas fenneropenaei</name>
    <dbReference type="NCBI Taxonomy" id="1737459"/>
    <lineage>
        <taxon>Bacteria</taxon>
        <taxon>Pseudomonadati</taxon>
        <taxon>Pseudomonadota</taxon>
        <taxon>Gammaproteobacteria</taxon>
        <taxon>Alteromonadales</taxon>
        <taxon>Pseudoalteromonadaceae</taxon>
        <taxon>Pseudoalteromonas</taxon>
    </lineage>
</organism>
<dbReference type="InterPro" id="IPR029787">
    <property type="entry name" value="Nucleotide_cyclase"/>
</dbReference>
<dbReference type="Gene3D" id="3.30.70.270">
    <property type="match status" value="1"/>
</dbReference>
<evidence type="ECO:0000256" key="1">
    <source>
        <dbReference type="ARBA" id="ARBA00012528"/>
    </source>
</evidence>
<evidence type="ECO:0000313" key="5">
    <source>
        <dbReference type="Proteomes" id="UP001595453"/>
    </source>
</evidence>
<name>A0ABV7CQA6_9GAMM</name>